<dbReference type="PANTHER" id="PTHR33164:SF104">
    <property type="entry name" value="TRANSCRIPTIONAL REGULATORY PROTEIN"/>
    <property type="match status" value="1"/>
</dbReference>
<feature type="domain" description="HTH marR-type" evidence="1">
    <location>
        <begin position="25"/>
        <end position="160"/>
    </location>
</feature>
<dbReference type="Pfam" id="PF12802">
    <property type="entry name" value="MarR_2"/>
    <property type="match status" value="1"/>
</dbReference>
<name>A0ABP9NEI8_9PSEU</name>
<organism evidence="2 3">
    <name type="scientific">Pseudonocardia adelaidensis</name>
    <dbReference type="NCBI Taxonomy" id="648754"/>
    <lineage>
        <taxon>Bacteria</taxon>
        <taxon>Bacillati</taxon>
        <taxon>Actinomycetota</taxon>
        <taxon>Actinomycetes</taxon>
        <taxon>Pseudonocardiales</taxon>
        <taxon>Pseudonocardiaceae</taxon>
        <taxon>Pseudonocardia</taxon>
    </lineage>
</organism>
<dbReference type="Gene3D" id="1.10.10.10">
    <property type="entry name" value="Winged helix-like DNA-binding domain superfamily/Winged helix DNA-binding domain"/>
    <property type="match status" value="1"/>
</dbReference>
<dbReference type="InterPro" id="IPR036388">
    <property type="entry name" value="WH-like_DNA-bd_sf"/>
</dbReference>
<dbReference type="SMART" id="SM00347">
    <property type="entry name" value="HTH_MARR"/>
    <property type="match status" value="1"/>
</dbReference>
<gene>
    <name evidence="2" type="primary">tamR</name>
    <name evidence="2" type="ORF">GCM10023320_17240</name>
</gene>
<dbReference type="SUPFAM" id="SSF46785">
    <property type="entry name" value="Winged helix' DNA-binding domain"/>
    <property type="match status" value="1"/>
</dbReference>
<keyword evidence="3" id="KW-1185">Reference proteome</keyword>
<evidence type="ECO:0000259" key="1">
    <source>
        <dbReference type="PROSITE" id="PS50995"/>
    </source>
</evidence>
<evidence type="ECO:0000313" key="3">
    <source>
        <dbReference type="Proteomes" id="UP001500804"/>
    </source>
</evidence>
<evidence type="ECO:0000313" key="2">
    <source>
        <dbReference type="EMBL" id="GAA5116579.1"/>
    </source>
</evidence>
<accession>A0ABP9NEI8</accession>
<dbReference type="InterPro" id="IPR036390">
    <property type="entry name" value="WH_DNA-bd_sf"/>
</dbReference>
<comment type="caution">
    <text evidence="2">The sequence shown here is derived from an EMBL/GenBank/DDBJ whole genome shotgun (WGS) entry which is preliminary data.</text>
</comment>
<reference evidence="3" key="1">
    <citation type="journal article" date="2019" name="Int. J. Syst. Evol. Microbiol.">
        <title>The Global Catalogue of Microorganisms (GCM) 10K type strain sequencing project: providing services to taxonomists for standard genome sequencing and annotation.</title>
        <authorList>
            <consortium name="The Broad Institute Genomics Platform"/>
            <consortium name="The Broad Institute Genome Sequencing Center for Infectious Disease"/>
            <person name="Wu L."/>
            <person name="Ma J."/>
        </authorList>
    </citation>
    <scope>NUCLEOTIDE SEQUENCE [LARGE SCALE GENOMIC DNA]</scope>
    <source>
        <strain evidence="3">JCM 18302</strain>
    </source>
</reference>
<proteinExistence type="predicted"/>
<sequence>MRSTDPADELIAAWRAELPDVLGPETELVKRVTLLARALGDAVDAELPGLGLTPAEYDVLAALRRAGAPYARRPNDLTRALLLSSGGTSNVVNRLAARGLVARRPDPDDRRGTLVALTAEGVALAEEAVRTSTASHAAVLAAVPEPVLAAAAAALREVFAAAGTMPRPGAPAARRPRRPGPG</sequence>
<protein>
    <submittedName>
        <fullName evidence="2">MarR family transcriptional regulator TamR</fullName>
    </submittedName>
</protein>
<dbReference type="PANTHER" id="PTHR33164">
    <property type="entry name" value="TRANSCRIPTIONAL REGULATOR, MARR FAMILY"/>
    <property type="match status" value="1"/>
</dbReference>
<dbReference type="EMBL" id="BAABJO010000005">
    <property type="protein sequence ID" value="GAA5116579.1"/>
    <property type="molecule type" value="Genomic_DNA"/>
</dbReference>
<dbReference type="InterPro" id="IPR000835">
    <property type="entry name" value="HTH_MarR-typ"/>
</dbReference>
<dbReference type="RefSeq" id="WP_345604312.1">
    <property type="nucleotide sequence ID" value="NZ_BAABJO010000005.1"/>
</dbReference>
<dbReference type="Proteomes" id="UP001500804">
    <property type="component" value="Unassembled WGS sequence"/>
</dbReference>
<dbReference type="InterPro" id="IPR039422">
    <property type="entry name" value="MarR/SlyA-like"/>
</dbReference>
<dbReference type="PROSITE" id="PS50995">
    <property type="entry name" value="HTH_MARR_2"/>
    <property type="match status" value="1"/>
</dbReference>